<feature type="transmembrane region" description="Helical" evidence="1">
    <location>
        <begin position="355"/>
        <end position="378"/>
    </location>
</feature>
<feature type="transmembrane region" description="Helical" evidence="1">
    <location>
        <begin position="204"/>
        <end position="223"/>
    </location>
</feature>
<sequence>MYSIENLFLGLSTVFSYPGIVYVTVGVLGGLIVGALPGFTSTMGIAVLLPLTFGLDAVNGFLALIGIYVGGIAGGSIPAVALNIPGTPASAATTFDGYHLTKNGRAGEAITLGLLGSTIGGLVGGLLLLFLAPQIARIALRFGPPEYFAMGILGLTIVVSISSDHLLKGVIVAVVGLIISFIGMDPVTSVNRFTFGNVNLRAGISYVPLLIGLFGISEVFIALENNSSNQQGRIKQEIGRLFIKLKDIKKVVFTGIKSGLLGAGIGSLPGAGADIASFAAYEVSKRTISDEFFGEGDIRGIVASEAGNNGNCGGALIPMLTFGIPGDAQSALLLAALMMHGLSPGPALFTDEPQFIWPLIIGFLFATILKFVIGLSLSKYIVTIINQPKYLLYPSVTVLSIIGAFAIQNRFFDILIAIIFGLTGYFMKKYNYPLAPLVLALILAPMIESELRRALIISGGDFLTFFTRPLFLGIVALIILSFSSLLWLQKKTN</sequence>
<dbReference type="Pfam" id="PF01970">
    <property type="entry name" value="TctA"/>
    <property type="match status" value="1"/>
</dbReference>
<feature type="transmembrane region" description="Helical" evidence="1">
    <location>
        <begin position="166"/>
        <end position="184"/>
    </location>
</feature>
<reference evidence="3 4" key="1">
    <citation type="submission" date="2016-10" db="EMBL/GenBank/DDBJ databases">
        <authorList>
            <person name="de Groot N.N."/>
        </authorList>
    </citation>
    <scope>NUCLEOTIDE SEQUENCE [LARGE SCALE GENOMIC DNA]</scope>
    <source>
        <strain evidence="3 4">SLAS-1</strain>
    </source>
</reference>
<feature type="domain" description="DUF112" evidence="2">
    <location>
        <begin position="20"/>
        <end position="439"/>
    </location>
</feature>
<name>A0A1G9TWK8_9FIRM</name>
<evidence type="ECO:0000259" key="2">
    <source>
        <dbReference type="Pfam" id="PF01970"/>
    </source>
</evidence>
<feature type="transmembrane region" description="Helical" evidence="1">
    <location>
        <begin position="109"/>
        <end position="132"/>
    </location>
</feature>
<dbReference type="OrthoDB" id="9781349at2"/>
<gene>
    <name evidence="3" type="ORF">SAMN04488692_1503</name>
</gene>
<keyword evidence="1" id="KW-0472">Membrane</keyword>
<keyword evidence="1" id="KW-1133">Transmembrane helix</keyword>
<keyword evidence="1" id="KW-0812">Transmembrane</keyword>
<dbReference type="RefSeq" id="WP_159429966.1">
    <property type="nucleotide sequence ID" value="NZ_FNGO01000050.1"/>
</dbReference>
<dbReference type="Proteomes" id="UP000199476">
    <property type="component" value="Unassembled WGS sequence"/>
</dbReference>
<keyword evidence="4" id="KW-1185">Reference proteome</keyword>
<dbReference type="PANTHER" id="PTHR35342:SF5">
    <property type="entry name" value="TRICARBOXYLIC TRANSPORT PROTEIN"/>
    <property type="match status" value="1"/>
</dbReference>
<dbReference type="InterPro" id="IPR002823">
    <property type="entry name" value="DUF112_TM"/>
</dbReference>
<dbReference type="EMBL" id="FNGO01000050">
    <property type="protein sequence ID" value="SDM52150.1"/>
    <property type="molecule type" value="Genomic_DNA"/>
</dbReference>
<dbReference type="STRING" id="321763.SAMN04488692_1503"/>
<feature type="transmembrane region" description="Helical" evidence="1">
    <location>
        <begin position="470"/>
        <end position="488"/>
    </location>
</feature>
<protein>
    <submittedName>
        <fullName evidence="3">Putative tricarboxylic transport membrane protein</fullName>
    </submittedName>
</protein>
<evidence type="ECO:0000313" key="4">
    <source>
        <dbReference type="Proteomes" id="UP000199476"/>
    </source>
</evidence>
<feature type="transmembrane region" description="Helical" evidence="1">
    <location>
        <begin position="61"/>
        <end position="81"/>
    </location>
</feature>
<dbReference type="PANTHER" id="PTHR35342">
    <property type="entry name" value="TRICARBOXYLIC TRANSPORT PROTEIN"/>
    <property type="match status" value="1"/>
</dbReference>
<feature type="transmembrane region" description="Helical" evidence="1">
    <location>
        <begin position="20"/>
        <end position="49"/>
    </location>
</feature>
<organism evidence="3 4">
    <name type="scientific">Halarsenatibacter silvermanii</name>
    <dbReference type="NCBI Taxonomy" id="321763"/>
    <lineage>
        <taxon>Bacteria</taxon>
        <taxon>Bacillati</taxon>
        <taxon>Bacillota</taxon>
        <taxon>Clostridia</taxon>
        <taxon>Halanaerobiales</taxon>
        <taxon>Halarsenatibacteraceae</taxon>
        <taxon>Halarsenatibacter</taxon>
    </lineage>
</organism>
<evidence type="ECO:0000256" key="1">
    <source>
        <dbReference type="SAM" id="Phobius"/>
    </source>
</evidence>
<dbReference type="AlphaFoldDB" id="A0A1G9TWK8"/>
<feature type="transmembrane region" description="Helical" evidence="1">
    <location>
        <begin position="390"/>
        <end position="420"/>
    </location>
</feature>
<feature type="transmembrane region" description="Helical" evidence="1">
    <location>
        <begin position="432"/>
        <end position="449"/>
    </location>
</feature>
<evidence type="ECO:0000313" key="3">
    <source>
        <dbReference type="EMBL" id="SDM52150.1"/>
    </source>
</evidence>
<accession>A0A1G9TWK8</accession>
<proteinExistence type="predicted"/>